<dbReference type="InterPro" id="IPR023188">
    <property type="entry name" value="DPS_DNA-bd_CS"/>
</dbReference>
<dbReference type="SUPFAM" id="SSF47240">
    <property type="entry name" value="Ferritin-like"/>
    <property type="match status" value="1"/>
</dbReference>
<dbReference type="InParanoid" id="A0A540VLL2"/>
<reference evidence="4 5" key="1">
    <citation type="submission" date="2019-06" db="EMBL/GenBank/DDBJ databases">
        <title>Genome sequence of Litorilinea aerophila BAA-2444.</title>
        <authorList>
            <person name="Maclea K.S."/>
            <person name="Maurais E.G."/>
            <person name="Iannazzi L.C."/>
        </authorList>
    </citation>
    <scope>NUCLEOTIDE SEQUENCE [LARGE SCALE GENOMIC DNA]</scope>
    <source>
        <strain evidence="4 5">ATCC BAA-2444</strain>
    </source>
</reference>
<accession>A0A540VLL2</accession>
<dbReference type="GO" id="GO:0008199">
    <property type="term" value="F:ferric iron binding"/>
    <property type="evidence" value="ECO:0007669"/>
    <property type="project" value="InterPro"/>
</dbReference>
<evidence type="ECO:0000256" key="2">
    <source>
        <dbReference type="RuleBase" id="RU003875"/>
    </source>
</evidence>
<dbReference type="GO" id="GO:0016722">
    <property type="term" value="F:oxidoreductase activity, acting on metal ions"/>
    <property type="evidence" value="ECO:0007669"/>
    <property type="project" value="InterPro"/>
</dbReference>
<comment type="similarity">
    <text evidence="1 2">Belongs to the Dps family.</text>
</comment>
<dbReference type="CDD" id="cd01043">
    <property type="entry name" value="DPS"/>
    <property type="match status" value="1"/>
</dbReference>
<dbReference type="Pfam" id="PF00210">
    <property type="entry name" value="Ferritin"/>
    <property type="match status" value="1"/>
</dbReference>
<comment type="caution">
    <text evidence="4">The sequence shown here is derived from an EMBL/GenBank/DDBJ whole genome shotgun (WGS) entry which is preliminary data.</text>
</comment>
<dbReference type="Gene3D" id="1.20.1260.10">
    <property type="match status" value="1"/>
</dbReference>
<dbReference type="InterPro" id="IPR012347">
    <property type="entry name" value="Ferritin-like"/>
</dbReference>
<sequence length="174" mass="19129">MATKGNGASVKNLTGTLHETSVEMSQELRAQMISLCNQQLANTSDLYSQTKQAHWNVKGMQFEQLHVLFDKMAESIQPYIDMIAERATALGGTALGTVRMAANTSELPEFPADVFDGETMLKVVVERWAQYANSIRAAATQADEAGDLETSDLFIEVGRVADKMLWFAEAHLQA</sequence>
<dbReference type="InterPro" id="IPR008331">
    <property type="entry name" value="Ferritin_DPS_dom"/>
</dbReference>
<feature type="domain" description="Ferritin/DPS" evidence="3">
    <location>
        <begin position="37"/>
        <end position="173"/>
    </location>
</feature>
<gene>
    <name evidence="4" type="primary">dps</name>
    <name evidence="4" type="synonym">pexB</name>
    <name evidence="4" type="ORF">FKZ61_01810</name>
</gene>
<dbReference type="InterPro" id="IPR009078">
    <property type="entry name" value="Ferritin-like_SF"/>
</dbReference>
<dbReference type="InterPro" id="IPR002177">
    <property type="entry name" value="DPS_DNA-bd"/>
</dbReference>
<proteinExistence type="inferred from homology"/>
<dbReference type="Proteomes" id="UP000317371">
    <property type="component" value="Unassembled WGS sequence"/>
</dbReference>
<dbReference type="PANTHER" id="PTHR42932">
    <property type="entry name" value="GENERAL STRESS PROTEIN 20U"/>
    <property type="match status" value="1"/>
</dbReference>
<dbReference type="OrthoDB" id="9797023at2"/>
<keyword evidence="5" id="KW-1185">Reference proteome</keyword>
<organism evidence="4 5">
    <name type="scientific">Litorilinea aerophila</name>
    <dbReference type="NCBI Taxonomy" id="1204385"/>
    <lineage>
        <taxon>Bacteria</taxon>
        <taxon>Bacillati</taxon>
        <taxon>Chloroflexota</taxon>
        <taxon>Caldilineae</taxon>
        <taxon>Caldilineales</taxon>
        <taxon>Caldilineaceae</taxon>
        <taxon>Litorilinea</taxon>
    </lineage>
</organism>
<dbReference type="FunCoup" id="A0A540VLL2">
    <property type="interactions" value="142"/>
</dbReference>
<dbReference type="EMBL" id="VIGC01000002">
    <property type="protein sequence ID" value="TQE97632.1"/>
    <property type="molecule type" value="Genomic_DNA"/>
</dbReference>
<dbReference type="PROSITE" id="PS00818">
    <property type="entry name" value="DPS_1"/>
    <property type="match status" value="1"/>
</dbReference>
<dbReference type="RefSeq" id="WP_141608359.1">
    <property type="nucleotide sequence ID" value="NZ_VIGC02000002.1"/>
</dbReference>
<dbReference type="PANTHER" id="PTHR42932:SF3">
    <property type="entry name" value="DNA PROTECTION DURING STARVATION PROTEIN"/>
    <property type="match status" value="1"/>
</dbReference>
<dbReference type="PIRSF" id="PIRSF005900">
    <property type="entry name" value="Dps"/>
    <property type="match status" value="1"/>
</dbReference>
<dbReference type="AlphaFoldDB" id="A0A540VLL2"/>
<evidence type="ECO:0000313" key="5">
    <source>
        <dbReference type="Proteomes" id="UP000317371"/>
    </source>
</evidence>
<dbReference type="NCBIfam" id="NF006975">
    <property type="entry name" value="PRK09448.1"/>
    <property type="match status" value="1"/>
</dbReference>
<evidence type="ECO:0000313" key="4">
    <source>
        <dbReference type="EMBL" id="TQE97632.1"/>
    </source>
</evidence>
<name>A0A540VLL2_9CHLR</name>
<evidence type="ECO:0000256" key="1">
    <source>
        <dbReference type="ARBA" id="ARBA00009497"/>
    </source>
</evidence>
<evidence type="ECO:0000259" key="3">
    <source>
        <dbReference type="Pfam" id="PF00210"/>
    </source>
</evidence>
<dbReference type="PRINTS" id="PR01346">
    <property type="entry name" value="HELNAPAPROT"/>
</dbReference>
<protein>
    <submittedName>
        <fullName evidence="4">DNA starvation/stationary phase protection protein Dps</fullName>
    </submittedName>
</protein>
<dbReference type="PROSITE" id="PS00819">
    <property type="entry name" value="DPS_2"/>
    <property type="match status" value="1"/>
</dbReference>